<organism evidence="2 3">
    <name type="scientific">Reinekea marinisedimentorum</name>
    <dbReference type="NCBI Taxonomy" id="230495"/>
    <lineage>
        <taxon>Bacteria</taxon>
        <taxon>Pseudomonadati</taxon>
        <taxon>Pseudomonadota</taxon>
        <taxon>Gammaproteobacteria</taxon>
        <taxon>Oceanospirillales</taxon>
        <taxon>Saccharospirillaceae</taxon>
        <taxon>Reinekea</taxon>
    </lineage>
</organism>
<dbReference type="InterPro" id="IPR015947">
    <property type="entry name" value="PUA-like_sf"/>
</dbReference>
<evidence type="ECO:0000313" key="3">
    <source>
        <dbReference type="Proteomes" id="UP000295793"/>
    </source>
</evidence>
<keyword evidence="3" id="KW-1185">Reference proteome</keyword>
<reference evidence="2 3" key="1">
    <citation type="submission" date="2019-03" db="EMBL/GenBank/DDBJ databases">
        <title>Genomic Encyclopedia of Archaeal and Bacterial Type Strains, Phase II (KMG-II): from individual species to whole genera.</title>
        <authorList>
            <person name="Goeker M."/>
        </authorList>
    </citation>
    <scope>NUCLEOTIDE SEQUENCE [LARGE SCALE GENOMIC DNA]</scope>
    <source>
        <strain evidence="2 3">DSM 15388</strain>
    </source>
</reference>
<dbReference type="OrthoDB" id="8558970at2"/>
<dbReference type="SUPFAM" id="SSF88697">
    <property type="entry name" value="PUA domain-like"/>
    <property type="match status" value="1"/>
</dbReference>
<gene>
    <name evidence="2" type="ORF">BCF53_12110</name>
</gene>
<dbReference type="Gene3D" id="2.30.130.40">
    <property type="entry name" value="LON domain-like"/>
    <property type="match status" value="1"/>
</dbReference>
<feature type="domain" description="Lon N-terminal" evidence="1">
    <location>
        <begin position="4"/>
        <end position="137"/>
    </location>
</feature>
<sequence length="187" mass="21176">MQLGVFPLPVFLLPGGVTKLRIFEPRYLRLVKEAAGDTGFALTLYQPQLPFQTYPIGAWVKFSDFTQLDDGLLGVTVVAQQLVSLSKLNMEEDELRIAQARPISHWPELAVQPEHAERTAHVLRDVFAEYGELAELYPQPRFGDAAWVCGRLLELLPIPLQEKVKFYQPESFPAAWQLLQSVITDDQ</sequence>
<dbReference type="EMBL" id="SLZR01000021">
    <property type="protein sequence ID" value="TCS37092.1"/>
    <property type="molecule type" value="Genomic_DNA"/>
</dbReference>
<protein>
    <recommendedName>
        <fullName evidence="1">Lon N-terminal domain-containing protein</fullName>
    </recommendedName>
</protein>
<evidence type="ECO:0000313" key="2">
    <source>
        <dbReference type="EMBL" id="TCS37092.1"/>
    </source>
</evidence>
<comment type="caution">
    <text evidence="2">The sequence shown here is derived from an EMBL/GenBank/DDBJ whole genome shotgun (WGS) entry which is preliminary data.</text>
</comment>
<dbReference type="RefSeq" id="WP_132703509.1">
    <property type="nucleotide sequence ID" value="NZ_SLZR01000021.1"/>
</dbReference>
<proteinExistence type="predicted"/>
<dbReference type="InterPro" id="IPR003111">
    <property type="entry name" value="Lon_prtase_N"/>
</dbReference>
<accession>A0A4R3HVF0</accession>
<name>A0A4R3HVF0_9GAMM</name>
<evidence type="ECO:0000259" key="1">
    <source>
        <dbReference type="Pfam" id="PF02190"/>
    </source>
</evidence>
<dbReference type="Pfam" id="PF02190">
    <property type="entry name" value="LON_substr_bdg"/>
    <property type="match status" value="1"/>
</dbReference>
<dbReference type="Proteomes" id="UP000295793">
    <property type="component" value="Unassembled WGS sequence"/>
</dbReference>
<dbReference type="AlphaFoldDB" id="A0A4R3HVF0"/>
<dbReference type="InterPro" id="IPR046336">
    <property type="entry name" value="Lon_prtase_N_sf"/>
</dbReference>